<proteinExistence type="predicted"/>
<keyword evidence="4" id="KW-0067">ATP-binding</keyword>
<dbReference type="EMBL" id="JACASE010000006">
    <property type="protein sequence ID" value="KAF6459614.1"/>
    <property type="molecule type" value="Genomic_DNA"/>
</dbReference>
<feature type="domain" description="ATG1-like MIT" evidence="6">
    <location>
        <begin position="138"/>
        <end position="211"/>
    </location>
</feature>
<keyword evidence="2" id="KW-0547">Nucleotide-binding</keyword>
<evidence type="ECO:0000256" key="2">
    <source>
        <dbReference type="ARBA" id="ARBA00022741"/>
    </source>
</evidence>
<accession>A0A7J8GHN5</accession>
<protein>
    <submittedName>
        <fullName evidence="7">Unc-51 like autophagy activating kinase 2</fullName>
    </submittedName>
</protein>
<reference evidence="7 8" key="1">
    <citation type="journal article" date="2020" name="Nature">
        <title>Six reference-quality genomes reveal evolution of bat adaptations.</title>
        <authorList>
            <person name="Jebb D."/>
            <person name="Huang Z."/>
            <person name="Pippel M."/>
            <person name="Hughes G.M."/>
            <person name="Lavrichenko K."/>
            <person name="Devanna P."/>
            <person name="Winkler S."/>
            <person name="Jermiin L.S."/>
            <person name="Skirmuntt E.C."/>
            <person name="Katzourakis A."/>
            <person name="Burkitt-Gray L."/>
            <person name="Ray D.A."/>
            <person name="Sullivan K.A.M."/>
            <person name="Roscito J.G."/>
            <person name="Kirilenko B.M."/>
            <person name="Davalos L.M."/>
            <person name="Corthals A.P."/>
            <person name="Power M.L."/>
            <person name="Jones G."/>
            <person name="Ransome R.D."/>
            <person name="Dechmann D.K.N."/>
            <person name="Locatelli A.G."/>
            <person name="Puechmaille S.J."/>
            <person name="Fedrigo O."/>
            <person name="Jarvis E.D."/>
            <person name="Hiller M."/>
            <person name="Vernes S.C."/>
            <person name="Myers E.W."/>
            <person name="Teeling E.C."/>
        </authorList>
    </citation>
    <scope>NUCLEOTIDE SEQUENCE [LARGE SCALE GENOMIC DNA]</scope>
    <source>
        <strain evidence="7">MRouAeg1</strain>
        <tissue evidence="7">Muscle</tissue>
    </source>
</reference>
<evidence type="ECO:0000313" key="7">
    <source>
        <dbReference type="EMBL" id="KAF6459614.1"/>
    </source>
</evidence>
<keyword evidence="1" id="KW-0808">Transferase</keyword>
<dbReference type="Pfam" id="PF21127">
    <property type="entry name" value="ATG1-like_MIT2"/>
    <property type="match status" value="1"/>
</dbReference>
<comment type="caution">
    <text evidence="7">The sequence shown here is derived from an EMBL/GenBank/DDBJ whole genome shotgun (WGS) entry which is preliminary data.</text>
</comment>
<evidence type="ECO:0000259" key="6">
    <source>
        <dbReference type="Pfam" id="PF21127"/>
    </source>
</evidence>
<evidence type="ECO:0000259" key="5">
    <source>
        <dbReference type="Pfam" id="PF12063"/>
    </source>
</evidence>
<feature type="domain" description="Serine/threonine-protein kinase Atg1-like tMIT" evidence="5">
    <location>
        <begin position="45"/>
        <end position="127"/>
    </location>
</feature>
<evidence type="ECO:0000256" key="4">
    <source>
        <dbReference type="ARBA" id="ARBA00022840"/>
    </source>
</evidence>
<dbReference type="Proteomes" id="UP000593571">
    <property type="component" value="Unassembled WGS sequence"/>
</dbReference>
<dbReference type="InterPro" id="IPR048941">
    <property type="entry name" value="ATG1-like_MIT2"/>
</dbReference>
<dbReference type="Pfam" id="PF12063">
    <property type="entry name" value="ATG1-like_MIT1"/>
    <property type="match status" value="1"/>
</dbReference>
<dbReference type="AlphaFoldDB" id="A0A7J8GHN5"/>
<dbReference type="InterPro" id="IPR022708">
    <property type="entry name" value="Atg1-like_tMIT"/>
</dbReference>
<organism evidence="7 8">
    <name type="scientific">Rousettus aegyptiacus</name>
    <name type="common">Egyptian fruit bat</name>
    <name type="synonym">Pteropus aegyptiacus</name>
    <dbReference type="NCBI Taxonomy" id="9407"/>
    <lineage>
        <taxon>Eukaryota</taxon>
        <taxon>Metazoa</taxon>
        <taxon>Chordata</taxon>
        <taxon>Craniata</taxon>
        <taxon>Vertebrata</taxon>
        <taxon>Euteleostomi</taxon>
        <taxon>Mammalia</taxon>
        <taxon>Eutheria</taxon>
        <taxon>Laurasiatheria</taxon>
        <taxon>Chiroptera</taxon>
        <taxon>Yinpterochiroptera</taxon>
        <taxon>Pteropodoidea</taxon>
        <taxon>Pteropodidae</taxon>
        <taxon>Rousettinae</taxon>
        <taxon>Rousettus</taxon>
    </lineage>
</organism>
<sequence>MQREHTDTLRHLNVMLMFTECVLDLTAVRGGNPELCTSAVSLYQIQESVVVDQISQLSKDWGRVEQLVLYMKAAQLLAASLHLAKAQIKSGKLSPSTAVKQVVKNLNERYKFCITMCKKLTEKLTRFFSDKQRFIDEINSVTAEKLIYNCAVEMVQSAALDEMFQQTEDIVYRYHKAALLLEGLTKILQDPADIESVHKYKSSIERRLSALCYSASAM</sequence>
<dbReference type="GO" id="GO:0005524">
    <property type="term" value="F:ATP binding"/>
    <property type="evidence" value="ECO:0007669"/>
    <property type="project" value="UniProtKB-KW"/>
</dbReference>
<dbReference type="GO" id="GO:0004674">
    <property type="term" value="F:protein serine/threonine kinase activity"/>
    <property type="evidence" value="ECO:0007669"/>
    <property type="project" value="InterPro"/>
</dbReference>
<evidence type="ECO:0000256" key="1">
    <source>
        <dbReference type="ARBA" id="ARBA00022679"/>
    </source>
</evidence>
<keyword evidence="3 7" id="KW-0418">Kinase</keyword>
<evidence type="ECO:0000313" key="8">
    <source>
        <dbReference type="Proteomes" id="UP000593571"/>
    </source>
</evidence>
<name>A0A7J8GHN5_ROUAE</name>
<keyword evidence="8" id="KW-1185">Reference proteome</keyword>
<gene>
    <name evidence="7" type="ORF">HJG63_020291</name>
</gene>
<evidence type="ECO:0000256" key="3">
    <source>
        <dbReference type="ARBA" id="ARBA00022777"/>
    </source>
</evidence>